<evidence type="ECO:0008006" key="2">
    <source>
        <dbReference type="Google" id="ProtNLM"/>
    </source>
</evidence>
<sequence>MRAGNFASLNCHTATKKKINNNCMRKSITLLCFTLIVSAFTFASFAQVRKMNMADYEKRKMEYIQKEAGLTKEEANRYFPLYNDLSKKKFELHKQHRDKVEKMKQRNKNMSNEEYRQLLENDVDVKLKEAELDKQYSEKLEKILSPEKLYRAQQAERKFMQREVMKFRGSE</sequence>
<accession>A0A644YLU0</accession>
<dbReference type="AlphaFoldDB" id="A0A644YLU0"/>
<organism evidence="1">
    <name type="scientific">bioreactor metagenome</name>
    <dbReference type="NCBI Taxonomy" id="1076179"/>
    <lineage>
        <taxon>unclassified sequences</taxon>
        <taxon>metagenomes</taxon>
        <taxon>ecological metagenomes</taxon>
    </lineage>
</organism>
<proteinExistence type="predicted"/>
<protein>
    <recommendedName>
        <fullName evidence="2">Periplasmic heavy metal sensor</fullName>
    </recommendedName>
</protein>
<reference evidence="1" key="1">
    <citation type="submission" date="2019-08" db="EMBL/GenBank/DDBJ databases">
        <authorList>
            <person name="Kucharzyk K."/>
            <person name="Murdoch R.W."/>
            <person name="Higgins S."/>
            <person name="Loffler F."/>
        </authorList>
    </citation>
    <scope>NUCLEOTIDE SEQUENCE</scope>
</reference>
<name>A0A644YLU0_9ZZZZ</name>
<dbReference type="EMBL" id="VSSQ01005496">
    <property type="protein sequence ID" value="MPM29380.1"/>
    <property type="molecule type" value="Genomic_DNA"/>
</dbReference>
<comment type="caution">
    <text evidence="1">The sequence shown here is derived from an EMBL/GenBank/DDBJ whole genome shotgun (WGS) entry which is preliminary data.</text>
</comment>
<evidence type="ECO:0000313" key="1">
    <source>
        <dbReference type="EMBL" id="MPM29380.1"/>
    </source>
</evidence>
<gene>
    <name evidence="1" type="ORF">SDC9_75920</name>
</gene>